<dbReference type="RefSeq" id="WP_345501300.1">
    <property type="nucleotide sequence ID" value="NZ_BAABLO010000001.1"/>
</dbReference>
<dbReference type="EMBL" id="BAABLO010000001">
    <property type="protein sequence ID" value="GAA4713847.1"/>
    <property type="molecule type" value="Genomic_DNA"/>
</dbReference>
<feature type="domain" description="FHA" evidence="3">
    <location>
        <begin position="102"/>
        <end position="151"/>
    </location>
</feature>
<feature type="region of interest" description="Disordered" evidence="2">
    <location>
        <begin position="38"/>
        <end position="81"/>
    </location>
</feature>
<comment type="caution">
    <text evidence="4">The sequence shown here is derived from an EMBL/GenBank/DDBJ whole genome shotgun (WGS) entry which is preliminary data.</text>
</comment>
<keyword evidence="5" id="KW-1185">Reference proteome</keyword>
<evidence type="ECO:0000313" key="5">
    <source>
        <dbReference type="Proteomes" id="UP001500556"/>
    </source>
</evidence>
<dbReference type="InterPro" id="IPR000253">
    <property type="entry name" value="FHA_dom"/>
</dbReference>
<proteinExistence type="predicted"/>
<dbReference type="PANTHER" id="PTHR23308">
    <property type="entry name" value="NUCLEAR INHIBITOR OF PROTEIN PHOSPHATASE-1"/>
    <property type="match status" value="1"/>
</dbReference>
<organism evidence="4 5">
    <name type="scientific">Pedococcus ginsenosidimutans</name>
    <dbReference type="NCBI Taxonomy" id="490570"/>
    <lineage>
        <taxon>Bacteria</taxon>
        <taxon>Bacillati</taxon>
        <taxon>Actinomycetota</taxon>
        <taxon>Actinomycetes</taxon>
        <taxon>Micrococcales</taxon>
        <taxon>Intrasporangiaceae</taxon>
        <taxon>Pedococcus</taxon>
    </lineage>
</organism>
<protein>
    <submittedName>
        <fullName evidence="4">Antibiotic biosynthesis regulator FhaB</fullName>
    </submittedName>
</protein>
<dbReference type="PROSITE" id="PS50006">
    <property type="entry name" value="FHA_DOMAIN"/>
    <property type="match status" value="1"/>
</dbReference>
<reference evidence="5" key="1">
    <citation type="journal article" date="2019" name="Int. J. Syst. Evol. Microbiol.">
        <title>The Global Catalogue of Microorganisms (GCM) 10K type strain sequencing project: providing services to taxonomists for standard genome sequencing and annotation.</title>
        <authorList>
            <consortium name="The Broad Institute Genomics Platform"/>
            <consortium name="The Broad Institute Genome Sequencing Center for Infectious Disease"/>
            <person name="Wu L."/>
            <person name="Ma J."/>
        </authorList>
    </citation>
    <scope>NUCLEOTIDE SEQUENCE [LARGE SCALE GENOMIC DNA]</scope>
    <source>
        <strain evidence="5">JCM 18961</strain>
    </source>
</reference>
<evidence type="ECO:0000256" key="2">
    <source>
        <dbReference type="SAM" id="MobiDB-lite"/>
    </source>
</evidence>
<dbReference type="InterPro" id="IPR008984">
    <property type="entry name" value="SMAD_FHA_dom_sf"/>
</dbReference>
<evidence type="ECO:0000259" key="3">
    <source>
        <dbReference type="PROSITE" id="PS50006"/>
    </source>
</evidence>
<dbReference type="Pfam" id="PF00498">
    <property type="entry name" value="FHA"/>
    <property type="match status" value="1"/>
</dbReference>
<accession>A0ABP8XVK3</accession>
<name>A0ABP8XVK3_9MICO</name>
<dbReference type="InterPro" id="IPR050923">
    <property type="entry name" value="Cell_Proc_Reg/RNA_Proc"/>
</dbReference>
<keyword evidence="1" id="KW-0597">Phosphoprotein</keyword>
<dbReference type="SMART" id="SM00240">
    <property type="entry name" value="FHA"/>
    <property type="match status" value="1"/>
</dbReference>
<evidence type="ECO:0000256" key="1">
    <source>
        <dbReference type="ARBA" id="ARBA00022553"/>
    </source>
</evidence>
<gene>
    <name evidence="4" type="primary">fhaB</name>
    <name evidence="4" type="ORF">GCM10025782_07620</name>
</gene>
<dbReference type="SUPFAM" id="SSF49879">
    <property type="entry name" value="SMAD/FHA domain"/>
    <property type="match status" value="1"/>
</dbReference>
<dbReference type="Proteomes" id="UP001500556">
    <property type="component" value="Unassembled WGS sequence"/>
</dbReference>
<evidence type="ECO:0000313" key="4">
    <source>
        <dbReference type="EMBL" id="GAA4713847.1"/>
    </source>
</evidence>
<dbReference type="Gene3D" id="2.60.200.20">
    <property type="match status" value="1"/>
</dbReference>
<sequence>MSELTLTIIRLGLLVLLWIFVFSVVGVLRGDIYGTRVVSRTPRKPTPPKRQPARAAAPTATPAPAPAPKGRSRGRQPSAPRTLVVTQGALTGTSLPLREAGTVIGRNPECALVLDDDFASGRHARIFSRDGAWFVEDLGSTNGTFLGMERLTGPVRVEVGTTMRIGKTVIELRK</sequence>